<dbReference type="PROSITE" id="PS51118">
    <property type="entry name" value="HTH_HXLR"/>
    <property type="match status" value="1"/>
</dbReference>
<dbReference type="PANTHER" id="PTHR33204:SF36">
    <property type="entry name" value="TRANSCRIPTIONAL REGULATORY PROTEIN"/>
    <property type="match status" value="1"/>
</dbReference>
<dbReference type="GO" id="GO:0003677">
    <property type="term" value="F:DNA binding"/>
    <property type="evidence" value="ECO:0007669"/>
    <property type="project" value="UniProtKB-KW"/>
</dbReference>
<keyword evidence="3" id="KW-0804">Transcription</keyword>
<sequence length="119" mass="14359">MKWDELSEMNCPIARTLSILGDRWTLLIVRNAFMNTKKFDEFQKQLGITRHLLTERLNRLVEYKILEKVLYQEAPKRYEYHLTKKGFTLLPILLAYTEWGNKWMFEETEVEENNSQSKI</sequence>
<name>A0A3B7M2D5_9GAMM</name>
<dbReference type="InterPro" id="IPR036388">
    <property type="entry name" value="WH-like_DNA-bd_sf"/>
</dbReference>
<evidence type="ECO:0000256" key="1">
    <source>
        <dbReference type="ARBA" id="ARBA00023015"/>
    </source>
</evidence>
<dbReference type="EMBL" id="CP032134">
    <property type="protein sequence ID" value="AXY56793.1"/>
    <property type="molecule type" value="Genomic_DNA"/>
</dbReference>
<dbReference type="Pfam" id="PF01638">
    <property type="entry name" value="HxlR"/>
    <property type="match status" value="1"/>
</dbReference>
<dbReference type="InterPro" id="IPR002577">
    <property type="entry name" value="HTH_HxlR"/>
</dbReference>
<dbReference type="AlphaFoldDB" id="A0A3B7M2D5"/>
<evidence type="ECO:0000256" key="2">
    <source>
        <dbReference type="ARBA" id="ARBA00023125"/>
    </source>
</evidence>
<accession>A0A3B7M2D5</accession>
<organism evidence="5 6">
    <name type="scientific">Acinetobacter chinensis</name>
    <dbReference type="NCBI Taxonomy" id="2004650"/>
    <lineage>
        <taxon>Bacteria</taxon>
        <taxon>Pseudomonadati</taxon>
        <taxon>Pseudomonadota</taxon>
        <taxon>Gammaproteobacteria</taxon>
        <taxon>Moraxellales</taxon>
        <taxon>Moraxellaceae</taxon>
        <taxon>Acinetobacter</taxon>
    </lineage>
</organism>
<dbReference type="KEGG" id="achi:CDG60_09585"/>
<evidence type="ECO:0000256" key="3">
    <source>
        <dbReference type="ARBA" id="ARBA00023163"/>
    </source>
</evidence>
<keyword evidence="2" id="KW-0238">DNA-binding</keyword>
<reference evidence="6" key="1">
    <citation type="submission" date="2018-09" db="EMBL/GenBank/DDBJ databases">
        <title>The complete genome of Acinetobacter sp. strain WCHAc010005.</title>
        <authorList>
            <person name="Hu Y."/>
            <person name="Long H."/>
            <person name="Feng Y."/>
            <person name="Zong Z."/>
        </authorList>
    </citation>
    <scope>NUCLEOTIDE SEQUENCE [LARGE SCALE GENOMIC DNA]</scope>
    <source>
        <strain evidence="6">WCHAc010005</strain>
    </source>
</reference>
<evidence type="ECO:0000313" key="6">
    <source>
        <dbReference type="Proteomes" id="UP000263753"/>
    </source>
</evidence>
<proteinExistence type="predicted"/>
<dbReference type="SUPFAM" id="SSF46785">
    <property type="entry name" value="Winged helix' DNA-binding domain"/>
    <property type="match status" value="1"/>
</dbReference>
<gene>
    <name evidence="5" type="ORF">CDG60_09585</name>
</gene>
<dbReference type="InterPro" id="IPR036390">
    <property type="entry name" value="WH_DNA-bd_sf"/>
</dbReference>
<feature type="domain" description="HTH hxlR-type" evidence="4">
    <location>
        <begin position="11"/>
        <end position="108"/>
    </location>
</feature>
<dbReference type="Proteomes" id="UP000263753">
    <property type="component" value="Chromosome"/>
</dbReference>
<keyword evidence="1" id="KW-0805">Transcription regulation</keyword>
<protein>
    <submittedName>
        <fullName evidence="5">Transcriptional regulator</fullName>
    </submittedName>
</protein>
<dbReference type="PANTHER" id="PTHR33204">
    <property type="entry name" value="TRANSCRIPTIONAL REGULATOR, MARR FAMILY"/>
    <property type="match status" value="1"/>
</dbReference>
<dbReference type="Gene3D" id="1.10.10.10">
    <property type="entry name" value="Winged helix-like DNA-binding domain superfamily/Winged helix DNA-binding domain"/>
    <property type="match status" value="1"/>
</dbReference>
<evidence type="ECO:0000313" key="5">
    <source>
        <dbReference type="EMBL" id="AXY56793.1"/>
    </source>
</evidence>
<evidence type="ECO:0000259" key="4">
    <source>
        <dbReference type="PROSITE" id="PS51118"/>
    </source>
</evidence>